<evidence type="ECO:0000256" key="1">
    <source>
        <dbReference type="SAM" id="MobiDB-lite"/>
    </source>
</evidence>
<proteinExistence type="predicted"/>
<gene>
    <name evidence="2" type="ORF">AVDCRST_MAG51-3304</name>
</gene>
<sequence>MARHKSPGIQRGAGPQGANAPENRSGQGSGSALDEMLRRQAQDPKPGLGQNQPDGREAAVQAAPPPRKHQN</sequence>
<reference evidence="2" key="1">
    <citation type="submission" date="2020-02" db="EMBL/GenBank/DDBJ databases">
        <authorList>
            <person name="Meier V. D."/>
        </authorList>
    </citation>
    <scope>NUCLEOTIDE SEQUENCE</scope>
    <source>
        <strain evidence="2">AVDCRST_MAG51</strain>
    </source>
</reference>
<dbReference type="AlphaFoldDB" id="A0A6J4QE50"/>
<feature type="region of interest" description="Disordered" evidence="1">
    <location>
        <begin position="1"/>
        <end position="71"/>
    </location>
</feature>
<protein>
    <submittedName>
        <fullName evidence="2">Uncharacterized protein</fullName>
    </submittedName>
</protein>
<name>A0A6J4QE50_9BURK</name>
<dbReference type="EMBL" id="CADCUX010000717">
    <property type="protein sequence ID" value="CAA9441537.1"/>
    <property type="molecule type" value="Genomic_DNA"/>
</dbReference>
<organism evidence="2">
    <name type="scientific">uncultured Ramlibacter sp</name>
    <dbReference type="NCBI Taxonomy" id="260755"/>
    <lineage>
        <taxon>Bacteria</taxon>
        <taxon>Pseudomonadati</taxon>
        <taxon>Pseudomonadota</taxon>
        <taxon>Betaproteobacteria</taxon>
        <taxon>Burkholderiales</taxon>
        <taxon>Comamonadaceae</taxon>
        <taxon>Ramlibacter</taxon>
        <taxon>environmental samples</taxon>
    </lineage>
</organism>
<evidence type="ECO:0000313" key="2">
    <source>
        <dbReference type="EMBL" id="CAA9441537.1"/>
    </source>
</evidence>
<accession>A0A6J4QE50</accession>